<accession>A0A7S2U5U8</accession>
<dbReference type="GO" id="GO:0005672">
    <property type="term" value="C:transcription factor TFIIA complex"/>
    <property type="evidence" value="ECO:0007669"/>
    <property type="project" value="InterPro"/>
</dbReference>
<dbReference type="SMART" id="SM01371">
    <property type="entry name" value="TFIIA"/>
    <property type="match status" value="1"/>
</dbReference>
<dbReference type="InterPro" id="IPR009088">
    <property type="entry name" value="TFIIA_b-brl"/>
</dbReference>
<keyword evidence="4" id="KW-0539">Nucleus</keyword>
<protein>
    <submittedName>
        <fullName evidence="6">Uncharacterized protein</fullName>
    </submittedName>
</protein>
<proteinExistence type="inferred from homology"/>
<comment type="similarity">
    <text evidence="2">Belongs to the TFIIA subunit 1 family.</text>
</comment>
<evidence type="ECO:0000256" key="2">
    <source>
        <dbReference type="ARBA" id="ARBA00010059"/>
    </source>
</evidence>
<organism evidence="6">
    <name type="scientific">Lotharella oceanica</name>
    <dbReference type="NCBI Taxonomy" id="641309"/>
    <lineage>
        <taxon>Eukaryota</taxon>
        <taxon>Sar</taxon>
        <taxon>Rhizaria</taxon>
        <taxon>Cercozoa</taxon>
        <taxon>Chlorarachniophyceae</taxon>
        <taxon>Lotharella</taxon>
    </lineage>
</organism>
<reference evidence="6" key="1">
    <citation type="submission" date="2021-01" db="EMBL/GenBank/DDBJ databases">
        <authorList>
            <person name="Corre E."/>
            <person name="Pelletier E."/>
            <person name="Niang G."/>
            <person name="Scheremetjew M."/>
            <person name="Finn R."/>
            <person name="Kale V."/>
            <person name="Holt S."/>
            <person name="Cochrane G."/>
            <person name="Meng A."/>
            <person name="Brown T."/>
            <person name="Cohen L."/>
        </authorList>
    </citation>
    <scope>NUCLEOTIDE SEQUENCE</scope>
    <source>
        <strain evidence="6">CCMP622</strain>
    </source>
</reference>
<comment type="subcellular location">
    <subcellularLocation>
        <location evidence="1">Nucleus</location>
    </subcellularLocation>
</comment>
<feature type="compositionally biased region" description="Acidic residues" evidence="5">
    <location>
        <begin position="145"/>
        <end position="155"/>
    </location>
</feature>
<feature type="region of interest" description="Disordered" evidence="5">
    <location>
        <begin position="57"/>
        <end position="155"/>
    </location>
</feature>
<evidence type="ECO:0000313" key="6">
    <source>
        <dbReference type="EMBL" id="CAD9778478.1"/>
    </source>
</evidence>
<dbReference type="SUPFAM" id="SSF50784">
    <property type="entry name" value="Transcription factor IIA (TFIIA), beta-barrel domain"/>
    <property type="match status" value="1"/>
</dbReference>
<evidence type="ECO:0000256" key="4">
    <source>
        <dbReference type="ARBA" id="ARBA00023242"/>
    </source>
</evidence>
<dbReference type="EMBL" id="HBHP01036530">
    <property type="protein sequence ID" value="CAD9778478.1"/>
    <property type="molecule type" value="Transcribed_RNA"/>
</dbReference>
<dbReference type="GO" id="GO:0006367">
    <property type="term" value="P:transcription initiation at RNA polymerase II promoter"/>
    <property type="evidence" value="ECO:0007669"/>
    <property type="project" value="InterPro"/>
</dbReference>
<name>A0A7S2U5U8_9EUKA</name>
<dbReference type="SUPFAM" id="SSF47396">
    <property type="entry name" value="Transcription factor IIA (TFIIA), alpha-helical domain"/>
    <property type="match status" value="1"/>
</dbReference>
<evidence type="ECO:0000256" key="5">
    <source>
        <dbReference type="SAM" id="MobiDB-lite"/>
    </source>
</evidence>
<evidence type="ECO:0000256" key="1">
    <source>
        <dbReference type="ARBA" id="ARBA00004123"/>
    </source>
</evidence>
<sequence length="217" mass="24050">MNATETGSNLYNAVIDDVLKNVKTHMQNEGREEDDIDNRLRRLQQLWSSKIIALGTITGPQIPDSKNGLGSNWPENLGPPPAEHSNPPAVPATKAEAVAPKSEEAKASISESRKRPADGEEIEKEQKPSKKSKSSGDQIELILDCSDDDEDEDKEVDLGEPIDDSYFEIPETPHQLLCSSNKISFKNLRWKATFRSGILNVNGKDYLVTDAQGEFKF</sequence>
<dbReference type="PANTHER" id="PTHR12694:SF8">
    <property type="entry name" value="TRANSCRIPTION INITIATION FACTOR IIA SUBUNIT 1"/>
    <property type="match status" value="1"/>
</dbReference>
<dbReference type="Gene3D" id="1.10.287.100">
    <property type="match status" value="1"/>
</dbReference>
<dbReference type="AlphaFoldDB" id="A0A7S2U5U8"/>
<dbReference type="Pfam" id="PF03153">
    <property type="entry name" value="TFIIA"/>
    <property type="match status" value="1"/>
</dbReference>
<feature type="compositionally biased region" description="Basic and acidic residues" evidence="5">
    <location>
        <begin position="101"/>
        <end position="128"/>
    </location>
</feature>
<keyword evidence="3" id="KW-0804">Transcription</keyword>
<gene>
    <name evidence="6" type="ORF">LSP00402_LOCUS22494</name>
</gene>
<dbReference type="PANTHER" id="PTHR12694">
    <property type="entry name" value="TRANSCRIPTION INITIATION FACTOR IIA SUBUNIT 1"/>
    <property type="match status" value="1"/>
</dbReference>
<evidence type="ECO:0000256" key="3">
    <source>
        <dbReference type="ARBA" id="ARBA00023163"/>
    </source>
</evidence>
<dbReference type="Gene3D" id="2.30.18.10">
    <property type="entry name" value="Transcription factor IIA (TFIIA), beta-barrel domain"/>
    <property type="match status" value="1"/>
</dbReference>
<dbReference type="InterPro" id="IPR004855">
    <property type="entry name" value="TFIIA_asu/bsu"/>
</dbReference>